<comment type="caution">
    <text evidence="1">The sequence shown here is derived from an EMBL/GenBank/DDBJ whole genome shotgun (WGS) entry which is preliminary data.</text>
</comment>
<protein>
    <submittedName>
        <fullName evidence="1">Uncharacterized protein</fullName>
    </submittedName>
</protein>
<proteinExistence type="predicted"/>
<sequence length="72" mass="7757">MIDVLVLPVAGHNVSAVTLSAPLEDMEIITVLHVASDPLVPPSIVILPTRASPEYMNSSLLRNQSLYPCFSI</sequence>
<accession>A0A554MTZ1</accession>
<keyword evidence="2" id="KW-1185">Reference proteome</keyword>
<dbReference type="RefSeq" id="WP_144263697.1">
    <property type="nucleotide sequence ID" value="NZ_QMDX01000036.1"/>
</dbReference>
<dbReference type="EMBL" id="QMDX01000036">
    <property type="protein sequence ID" value="TSD08589.1"/>
    <property type="molecule type" value="Genomic_DNA"/>
</dbReference>
<name>A0A554MTZ1_9EURY</name>
<evidence type="ECO:0000313" key="1">
    <source>
        <dbReference type="EMBL" id="TSD08589.1"/>
    </source>
</evidence>
<reference evidence="1 2" key="1">
    <citation type="submission" date="2018-06" db="EMBL/GenBank/DDBJ databases">
        <title>Natronomonas sp. F16-60 a new haloarchaeon isolated from a solar saltern of Isla Cristina, Huelva, Spain.</title>
        <authorList>
            <person name="Duran-Viseras A."/>
            <person name="Sanchez-Porro C."/>
            <person name="Ventosa A."/>
        </authorList>
    </citation>
    <scope>NUCLEOTIDE SEQUENCE [LARGE SCALE GENOMIC DNA]</scope>
    <source>
        <strain evidence="1 2">F16-60</strain>
    </source>
</reference>
<dbReference type="InParanoid" id="A0A554MTZ1"/>
<organism evidence="1 2">
    <name type="scientific">Haloglomus irregulare</name>
    <dbReference type="NCBI Taxonomy" id="2234134"/>
    <lineage>
        <taxon>Archaea</taxon>
        <taxon>Methanobacteriati</taxon>
        <taxon>Methanobacteriota</taxon>
        <taxon>Stenosarchaea group</taxon>
        <taxon>Halobacteria</taxon>
        <taxon>Halobacteriales</taxon>
        <taxon>Natronomonadaceae</taxon>
        <taxon>Haloglomus</taxon>
    </lineage>
</organism>
<evidence type="ECO:0000313" key="2">
    <source>
        <dbReference type="Proteomes" id="UP000319894"/>
    </source>
</evidence>
<gene>
    <name evidence="1" type="ORF">DP107_19180</name>
</gene>
<dbReference type="AlphaFoldDB" id="A0A554MTZ1"/>
<dbReference type="Proteomes" id="UP000319894">
    <property type="component" value="Unassembled WGS sequence"/>
</dbReference>